<gene>
    <name evidence="2" type="ORF">RSSM_01124</name>
</gene>
<comment type="caution">
    <text evidence="2">The sequence shown here is derived from an EMBL/GenBank/DDBJ whole genome shotgun (WGS) entry which is preliminary data.</text>
</comment>
<dbReference type="Gene3D" id="2.60.120.560">
    <property type="entry name" value="Exo-inulinase, domain 1"/>
    <property type="match status" value="1"/>
</dbReference>
<proteinExistence type="predicted"/>
<evidence type="ECO:0000313" key="2">
    <source>
        <dbReference type="EMBL" id="EMI57417.1"/>
    </source>
</evidence>
<dbReference type="Pfam" id="PF06439">
    <property type="entry name" value="3keto-disac_hyd"/>
    <property type="match status" value="1"/>
</dbReference>
<evidence type="ECO:0000259" key="1">
    <source>
        <dbReference type="Pfam" id="PF06439"/>
    </source>
</evidence>
<name>M5U7G1_9BACT</name>
<dbReference type="GO" id="GO:0016787">
    <property type="term" value="F:hydrolase activity"/>
    <property type="evidence" value="ECO:0007669"/>
    <property type="project" value="InterPro"/>
</dbReference>
<dbReference type="EMBL" id="ANOH01000094">
    <property type="protein sequence ID" value="EMI57417.1"/>
    <property type="molecule type" value="Genomic_DNA"/>
</dbReference>
<feature type="domain" description="3-keto-alpha-glucoside-1,2-lyase/3-keto-2-hydroxy-glucal hydratase" evidence="1">
    <location>
        <begin position="26"/>
        <end position="223"/>
    </location>
</feature>
<dbReference type="InterPro" id="IPR010496">
    <property type="entry name" value="AL/BT2_dom"/>
</dbReference>
<reference evidence="2 3" key="1">
    <citation type="journal article" date="2013" name="Mar. Genomics">
        <title>Expression of sulfatases in Rhodopirellula baltica and the diversity of sulfatases in the genus Rhodopirellula.</title>
        <authorList>
            <person name="Wegner C.E."/>
            <person name="Richter-Heitmann T."/>
            <person name="Klindworth A."/>
            <person name="Klockow C."/>
            <person name="Richter M."/>
            <person name="Achstetter T."/>
            <person name="Glockner F.O."/>
            <person name="Harder J."/>
        </authorList>
    </citation>
    <scope>NUCLEOTIDE SEQUENCE [LARGE SCALE GENOMIC DNA]</scope>
    <source>
        <strain evidence="2 3">SM41</strain>
    </source>
</reference>
<organism evidence="2 3">
    <name type="scientific">Rhodopirellula sallentina SM41</name>
    <dbReference type="NCBI Taxonomy" id="1263870"/>
    <lineage>
        <taxon>Bacteria</taxon>
        <taxon>Pseudomonadati</taxon>
        <taxon>Planctomycetota</taxon>
        <taxon>Planctomycetia</taxon>
        <taxon>Pirellulales</taxon>
        <taxon>Pirellulaceae</taxon>
        <taxon>Rhodopirellula</taxon>
    </lineage>
</organism>
<evidence type="ECO:0000313" key="3">
    <source>
        <dbReference type="Proteomes" id="UP000011885"/>
    </source>
</evidence>
<accession>M5U7G1</accession>
<dbReference type="Proteomes" id="UP000011885">
    <property type="component" value="Unassembled WGS sequence"/>
</dbReference>
<dbReference type="PATRIC" id="fig|1263870.3.peg.1217"/>
<dbReference type="AlphaFoldDB" id="M5U7G1"/>
<protein>
    <submittedName>
        <fullName evidence="2">Protein containing DUF1080</fullName>
    </submittedName>
</protein>
<sequence length="251" mass="27593">MAFSNIAHAGEATVPADTTADAESKFQTLFDGKTLDGWKGLDPFWSVVDGSIQGQTTTEQPTKANTFLIWQGGEVADFEFRCRVRFEGNNSGVQYRSKLVNEQGYALAGYQADLHPKQEYFGMMYGEKTGRGIIATRGQRIIIGADGKKKVIGKVGNDTQFVASDWNELRIVAVGNRMIHQVNGITTLDLTDRHQDATTTGLLGLQLHAGAPMKVEFQDLRLRPLTGRDAETTLSNILHEPTPDSVSLFSR</sequence>
<keyword evidence="3" id="KW-1185">Reference proteome</keyword>